<protein>
    <submittedName>
        <fullName evidence="2">Nitrile hydratase accessory protein</fullName>
    </submittedName>
</protein>
<dbReference type="InterPro" id="IPR008990">
    <property type="entry name" value="Elect_transpt_acc-like_dom_sf"/>
</dbReference>
<accession>A0ABT3BA00</accession>
<evidence type="ECO:0000313" key="2">
    <source>
        <dbReference type="EMBL" id="MCV3270403.1"/>
    </source>
</evidence>
<dbReference type="NCBIfam" id="TIGR03889">
    <property type="entry name" value="nitrile_acc"/>
    <property type="match status" value="1"/>
</dbReference>
<dbReference type="SUPFAM" id="SSF50090">
    <property type="entry name" value="Electron transport accessory proteins"/>
    <property type="match status" value="1"/>
</dbReference>
<name>A0ABT3BA00_9RHOB</name>
<dbReference type="Pfam" id="PF21006">
    <property type="entry name" value="NHase_beta_N"/>
    <property type="match status" value="1"/>
</dbReference>
<feature type="domain" description="Nitrile hydratase beta subunit-like N-terminal" evidence="1">
    <location>
        <begin position="6"/>
        <end position="89"/>
    </location>
</feature>
<dbReference type="RefSeq" id="WP_263842736.1">
    <property type="nucleotide sequence ID" value="NZ_JALIEB010000002.1"/>
</dbReference>
<reference evidence="2 3" key="1">
    <citation type="submission" date="2022-04" db="EMBL/GenBank/DDBJ databases">
        <title>Roseobacter sp. WL0113 is a bacterium isolated from neritic sediment.</title>
        <authorList>
            <person name="Wang L."/>
            <person name="He W."/>
            <person name="Zhang D.-F."/>
        </authorList>
    </citation>
    <scope>NUCLEOTIDE SEQUENCE [LARGE SCALE GENOMIC DNA]</scope>
    <source>
        <strain evidence="2 3">WL0113</strain>
    </source>
</reference>
<organism evidence="2 3">
    <name type="scientific">Roseobacter sinensis</name>
    <dbReference type="NCBI Taxonomy" id="2931391"/>
    <lineage>
        <taxon>Bacteria</taxon>
        <taxon>Pseudomonadati</taxon>
        <taxon>Pseudomonadota</taxon>
        <taxon>Alphaproteobacteria</taxon>
        <taxon>Rhodobacterales</taxon>
        <taxon>Roseobacteraceae</taxon>
        <taxon>Roseobacter</taxon>
    </lineage>
</organism>
<sequence>MSGAPEPVFNEPWHAQVFALTVHLHEAGHFDWPDWARRFGATLERHGLHKDLDGGDDYFTAWIETLEALLAGLDLAQADQVAAVKADWEAAYLGTPHGEPVTLAGYSSTSSTSD</sequence>
<proteinExistence type="predicted"/>
<keyword evidence="3" id="KW-1185">Reference proteome</keyword>
<evidence type="ECO:0000313" key="3">
    <source>
        <dbReference type="Proteomes" id="UP001208690"/>
    </source>
</evidence>
<dbReference type="InterPro" id="IPR049054">
    <property type="entry name" value="CN_hydtase_beta-like_N"/>
</dbReference>
<dbReference type="InterPro" id="IPR023808">
    <property type="entry name" value="Nitrile_Hydratase_acc_put"/>
</dbReference>
<dbReference type="EMBL" id="JALIEB010000002">
    <property type="protein sequence ID" value="MCV3270403.1"/>
    <property type="molecule type" value="Genomic_DNA"/>
</dbReference>
<dbReference type="Proteomes" id="UP001208690">
    <property type="component" value="Unassembled WGS sequence"/>
</dbReference>
<gene>
    <name evidence="2" type="ORF">MUB52_03110</name>
</gene>
<dbReference type="Gene3D" id="1.10.472.20">
    <property type="entry name" value="Nitrile hydratase, beta subunit"/>
    <property type="match status" value="1"/>
</dbReference>
<evidence type="ECO:0000259" key="1">
    <source>
        <dbReference type="Pfam" id="PF21006"/>
    </source>
</evidence>
<dbReference type="InterPro" id="IPR042262">
    <property type="entry name" value="CN_hydtase_beta_C"/>
</dbReference>
<comment type="caution">
    <text evidence="2">The sequence shown here is derived from an EMBL/GenBank/DDBJ whole genome shotgun (WGS) entry which is preliminary data.</text>
</comment>